<evidence type="ECO:0000256" key="1">
    <source>
        <dbReference type="SAM" id="MobiDB-lite"/>
    </source>
</evidence>
<name>A0AAW1VXN2_RUBAR</name>
<reference evidence="2 3" key="1">
    <citation type="journal article" date="2023" name="G3 (Bethesda)">
        <title>A chromosome-length genome assembly and annotation of blackberry (Rubus argutus, cv. 'Hillquist').</title>
        <authorList>
            <person name="Bruna T."/>
            <person name="Aryal R."/>
            <person name="Dudchenko O."/>
            <person name="Sargent D.J."/>
            <person name="Mead D."/>
            <person name="Buti M."/>
            <person name="Cavallini A."/>
            <person name="Hytonen T."/>
            <person name="Andres J."/>
            <person name="Pham M."/>
            <person name="Weisz D."/>
            <person name="Mascagni F."/>
            <person name="Usai G."/>
            <person name="Natali L."/>
            <person name="Bassil N."/>
            <person name="Fernandez G.E."/>
            <person name="Lomsadze A."/>
            <person name="Armour M."/>
            <person name="Olukolu B."/>
            <person name="Poorten T."/>
            <person name="Britton C."/>
            <person name="Davik J."/>
            <person name="Ashrafi H."/>
            <person name="Aiden E.L."/>
            <person name="Borodovsky M."/>
            <person name="Worthington M."/>
        </authorList>
    </citation>
    <scope>NUCLEOTIDE SEQUENCE [LARGE SCALE GENOMIC DNA]</scope>
    <source>
        <strain evidence="2">PI 553951</strain>
    </source>
</reference>
<sequence>MAVVPLSSAPPFSQAAPSMPLIAKTITLTHNQSPWLHICLCCNSSNHQSITENPISTPTMETKLSHEATVTFTGPPQELLHLTASIIGRAITRTLSFHRCTHRGPCLCAAEPMLNHEPYRCPATPLLSPDHNAPLSLTASPTHHHGHISSSSLG</sequence>
<feature type="region of interest" description="Disordered" evidence="1">
    <location>
        <begin position="132"/>
        <end position="154"/>
    </location>
</feature>
<dbReference type="AlphaFoldDB" id="A0AAW1VXN2"/>
<comment type="caution">
    <text evidence="2">The sequence shown here is derived from an EMBL/GenBank/DDBJ whole genome shotgun (WGS) entry which is preliminary data.</text>
</comment>
<evidence type="ECO:0000313" key="2">
    <source>
        <dbReference type="EMBL" id="KAK9913164.1"/>
    </source>
</evidence>
<dbReference type="Proteomes" id="UP001457282">
    <property type="component" value="Unassembled WGS sequence"/>
</dbReference>
<accession>A0AAW1VXN2</accession>
<proteinExistence type="predicted"/>
<evidence type="ECO:0000313" key="3">
    <source>
        <dbReference type="Proteomes" id="UP001457282"/>
    </source>
</evidence>
<organism evidence="2 3">
    <name type="scientific">Rubus argutus</name>
    <name type="common">Southern blackberry</name>
    <dbReference type="NCBI Taxonomy" id="59490"/>
    <lineage>
        <taxon>Eukaryota</taxon>
        <taxon>Viridiplantae</taxon>
        <taxon>Streptophyta</taxon>
        <taxon>Embryophyta</taxon>
        <taxon>Tracheophyta</taxon>
        <taxon>Spermatophyta</taxon>
        <taxon>Magnoliopsida</taxon>
        <taxon>eudicotyledons</taxon>
        <taxon>Gunneridae</taxon>
        <taxon>Pentapetalae</taxon>
        <taxon>rosids</taxon>
        <taxon>fabids</taxon>
        <taxon>Rosales</taxon>
        <taxon>Rosaceae</taxon>
        <taxon>Rosoideae</taxon>
        <taxon>Rosoideae incertae sedis</taxon>
        <taxon>Rubus</taxon>
    </lineage>
</organism>
<keyword evidence="3" id="KW-1185">Reference proteome</keyword>
<gene>
    <name evidence="2" type="ORF">M0R45_036988</name>
</gene>
<protein>
    <submittedName>
        <fullName evidence="2">Uncharacterized protein</fullName>
    </submittedName>
</protein>
<dbReference type="EMBL" id="JBEDUW010000007">
    <property type="protein sequence ID" value="KAK9913164.1"/>
    <property type="molecule type" value="Genomic_DNA"/>
</dbReference>